<dbReference type="EMBL" id="MFAV01000038">
    <property type="protein sequence ID" value="OGD85998.1"/>
    <property type="molecule type" value="Genomic_DNA"/>
</dbReference>
<evidence type="ECO:0000259" key="5">
    <source>
        <dbReference type="Pfam" id="PF03717"/>
    </source>
</evidence>
<dbReference type="GO" id="GO:0008658">
    <property type="term" value="F:penicillin binding"/>
    <property type="evidence" value="ECO:0007669"/>
    <property type="project" value="InterPro"/>
</dbReference>
<evidence type="ECO:0000313" key="6">
    <source>
        <dbReference type="EMBL" id="OGD85998.1"/>
    </source>
</evidence>
<dbReference type="SUPFAM" id="SSF56519">
    <property type="entry name" value="Penicillin binding protein dimerisation domain"/>
    <property type="match status" value="1"/>
</dbReference>
<dbReference type="AlphaFoldDB" id="A0A1F5G2C9"/>
<comment type="subcellular location">
    <subcellularLocation>
        <location evidence="1">Membrane</location>
    </subcellularLocation>
</comment>
<dbReference type="Pfam" id="PF03717">
    <property type="entry name" value="PBP_dimer"/>
    <property type="match status" value="1"/>
</dbReference>
<evidence type="ECO:0000256" key="3">
    <source>
        <dbReference type="SAM" id="MobiDB-lite"/>
    </source>
</evidence>
<dbReference type="InterPro" id="IPR050515">
    <property type="entry name" value="Beta-lactam/transpept"/>
</dbReference>
<sequence>MWRAKIVFAAFVIFTGLIGARLFYWQILNQERFVALAESQYLQILEVPASRGEIQAKDSFPLATNQQAFLVFASIPDLKEKPKEIAQKLAPILTDFDSRNNGDQSSQDLDEVNQEKLKSKEKELEERLATRDVVWVALARKIGKDKKEKIENLKIAGIGFRTEEKRFYPEASMAAHLLGFVGSDAKGQDQGYFGLEGYYNGQLKGRLGIISQEKDATGKPILLGNLREVEPKNGRTLITTIDRTVQLVAEEKLKKGIEKYGAKGGSVVILDPKTGQILAMASEPSYDPVQWQKYKEEDFKNPVVADSFEPGSIFKLIAMSAALNEGVVKPDTVCDKCEGPREIGGFTIRTWNNKYYPNSTATQILEHSDNVGMVFVAEKLGINRFLRYLKKYGFGESSGIDLQEEAVPEFRSNNEWKPIDLAVASFGQGIAVTPIQMARVVATIANGGELITPHIVSKIVGDDRVFENKPKVQRRVIDQNTAQVLAEMMVKAVENGEARYFAPKGYKIAGKTGTAQIPIAGHYDPQKTIASFVGFAPADDPKFAMLVRYVAPSSSPYGSETAAPTFFEIAKDLFAYYSISPKQ</sequence>
<dbReference type="Gene3D" id="3.30.450.330">
    <property type="match status" value="1"/>
</dbReference>
<dbReference type="Gene3D" id="3.40.710.10">
    <property type="entry name" value="DD-peptidase/beta-lactamase superfamily"/>
    <property type="match status" value="1"/>
</dbReference>
<name>A0A1F5G2C9_9BACT</name>
<dbReference type="GO" id="GO:0071555">
    <property type="term" value="P:cell wall organization"/>
    <property type="evidence" value="ECO:0007669"/>
    <property type="project" value="TreeGrafter"/>
</dbReference>
<protein>
    <recommendedName>
        <fullName evidence="8">Penicillin-binding protein transpeptidase domain-containing protein</fullName>
    </recommendedName>
</protein>
<dbReference type="Gene3D" id="3.90.1310.10">
    <property type="entry name" value="Penicillin-binding protein 2a (Domain 2)"/>
    <property type="match status" value="1"/>
</dbReference>
<gene>
    <name evidence="6" type="ORF">A2Z23_03350</name>
</gene>
<dbReference type="Proteomes" id="UP000176628">
    <property type="component" value="Unassembled WGS sequence"/>
</dbReference>
<comment type="caution">
    <text evidence="6">The sequence shown here is derived from an EMBL/GenBank/DDBJ whole genome shotgun (WGS) entry which is preliminary data.</text>
</comment>
<dbReference type="InterPro" id="IPR001460">
    <property type="entry name" value="PCN-bd_Tpept"/>
</dbReference>
<organism evidence="6 7">
    <name type="scientific">Candidatus Curtissbacteria bacterium RBG_16_39_7</name>
    <dbReference type="NCBI Taxonomy" id="1797707"/>
    <lineage>
        <taxon>Bacteria</taxon>
        <taxon>Candidatus Curtissiibacteriota</taxon>
    </lineage>
</organism>
<reference evidence="6 7" key="1">
    <citation type="journal article" date="2016" name="Nat. Commun.">
        <title>Thousands of microbial genomes shed light on interconnected biogeochemical processes in an aquifer system.</title>
        <authorList>
            <person name="Anantharaman K."/>
            <person name="Brown C.T."/>
            <person name="Hug L.A."/>
            <person name="Sharon I."/>
            <person name="Castelle C.J."/>
            <person name="Probst A.J."/>
            <person name="Thomas B.C."/>
            <person name="Singh A."/>
            <person name="Wilkins M.J."/>
            <person name="Karaoz U."/>
            <person name="Brodie E.L."/>
            <person name="Williams K.H."/>
            <person name="Hubbard S.S."/>
            <person name="Banfield J.F."/>
        </authorList>
    </citation>
    <scope>NUCLEOTIDE SEQUENCE [LARGE SCALE GENOMIC DNA]</scope>
</reference>
<dbReference type="InterPro" id="IPR005311">
    <property type="entry name" value="PBP_dimer"/>
</dbReference>
<feature type="domain" description="Penicillin-binding protein dimerisation" evidence="5">
    <location>
        <begin position="47"/>
        <end position="221"/>
    </location>
</feature>
<evidence type="ECO:0000256" key="1">
    <source>
        <dbReference type="ARBA" id="ARBA00004370"/>
    </source>
</evidence>
<feature type="domain" description="Penicillin-binding protein transpeptidase" evidence="4">
    <location>
        <begin position="265"/>
        <end position="569"/>
    </location>
</feature>
<dbReference type="GO" id="GO:0005886">
    <property type="term" value="C:plasma membrane"/>
    <property type="evidence" value="ECO:0007669"/>
    <property type="project" value="TreeGrafter"/>
</dbReference>
<evidence type="ECO:0000256" key="2">
    <source>
        <dbReference type="ARBA" id="ARBA00023136"/>
    </source>
</evidence>
<accession>A0A1F5G2C9</accession>
<dbReference type="SUPFAM" id="SSF56601">
    <property type="entry name" value="beta-lactamase/transpeptidase-like"/>
    <property type="match status" value="1"/>
</dbReference>
<dbReference type="InterPro" id="IPR036138">
    <property type="entry name" value="PBP_dimer_sf"/>
</dbReference>
<keyword evidence="2" id="KW-0472">Membrane</keyword>
<evidence type="ECO:0000259" key="4">
    <source>
        <dbReference type="Pfam" id="PF00905"/>
    </source>
</evidence>
<evidence type="ECO:0000313" key="7">
    <source>
        <dbReference type="Proteomes" id="UP000176628"/>
    </source>
</evidence>
<dbReference type="InterPro" id="IPR012338">
    <property type="entry name" value="Beta-lactam/transpept-like"/>
</dbReference>
<dbReference type="PANTHER" id="PTHR30627:SF1">
    <property type="entry name" value="PEPTIDOGLYCAN D,D-TRANSPEPTIDASE FTSI"/>
    <property type="match status" value="1"/>
</dbReference>
<feature type="region of interest" description="Disordered" evidence="3">
    <location>
        <begin position="96"/>
        <end position="116"/>
    </location>
</feature>
<dbReference type="Pfam" id="PF00905">
    <property type="entry name" value="Transpeptidase"/>
    <property type="match status" value="1"/>
</dbReference>
<proteinExistence type="predicted"/>
<dbReference type="PANTHER" id="PTHR30627">
    <property type="entry name" value="PEPTIDOGLYCAN D,D-TRANSPEPTIDASE"/>
    <property type="match status" value="1"/>
</dbReference>
<evidence type="ECO:0008006" key="8">
    <source>
        <dbReference type="Google" id="ProtNLM"/>
    </source>
</evidence>